<name>A0ABN8HXN9_9NEOP</name>
<gene>
    <name evidence="1" type="ORF">IPOD504_LOCUS2780</name>
</gene>
<reference evidence="1" key="1">
    <citation type="submission" date="2022-03" db="EMBL/GenBank/DDBJ databases">
        <authorList>
            <person name="Martin H S."/>
        </authorList>
    </citation>
    <scope>NUCLEOTIDE SEQUENCE</scope>
</reference>
<organism evidence="1 2">
    <name type="scientific">Iphiclides podalirius</name>
    <name type="common">scarce swallowtail</name>
    <dbReference type="NCBI Taxonomy" id="110791"/>
    <lineage>
        <taxon>Eukaryota</taxon>
        <taxon>Metazoa</taxon>
        <taxon>Ecdysozoa</taxon>
        <taxon>Arthropoda</taxon>
        <taxon>Hexapoda</taxon>
        <taxon>Insecta</taxon>
        <taxon>Pterygota</taxon>
        <taxon>Neoptera</taxon>
        <taxon>Endopterygota</taxon>
        <taxon>Lepidoptera</taxon>
        <taxon>Glossata</taxon>
        <taxon>Ditrysia</taxon>
        <taxon>Papilionoidea</taxon>
        <taxon>Papilionidae</taxon>
        <taxon>Papilioninae</taxon>
        <taxon>Iphiclides</taxon>
    </lineage>
</organism>
<accession>A0ABN8HXN9</accession>
<dbReference type="EMBL" id="OW152824">
    <property type="protein sequence ID" value="CAH2040746.1"/>
    <property type="molecule type" value="Genomic_DNA"/>
</dbReference>
<proteinExistence type="predicted"/>
<feature type="non-terminal residue" evidence="1">
    <location>
        <position position="85"/>
    </location>
</feature>
<keyword evidence="2" id="KW-1185">Reference proteome</keyword>
<evidence type="ECO:0000313" key="1">
    <source>
        <dbReference type="EMBL" id="CAH2040746.1"/>
    </source>
</evidence>
<protein>
    <submittedName>
        <fullName evidence="1">Uncharacterized protein</fullName>
    </submittedName>
</protein>
<evidence type="ECO:0000313" key="2">
    <source>
        <dbReference type="Proteomes" id="UP000837857"/>
    </source>
</evidence>
<sequence length="85" mass="9488">MFIASDDNARCGSDRTRAARRNSIYPRRLTGESGLNQRFAVDSIIMSDGGAFACIRITPPRTVDLVHRTWQCARQIASTLPRPSH</sequence>
<dbReference type="Proteomes" id="UP000837857">
    <property type="component" value="Chromosome 12"/>
</dbReference>